<dbReference type="Proteomes" id="UP000252003">
    <property type="component" value="Chromosome"/>
</dbReference>
<dbReference type="RefSeq" id="WP_154714345.1">
    <property type="nucleotide sequence ID" value="NZ_CP029989.1"/>
</dbReference>
<reference evidence="1 2" key="1">
    <citation type="submission" date="2018-06" db="EMBL/GenBank/DDBJ databases">
        <title>Salmonella Enterica genomes from various sources.</title>
        <authorList>
            <person name="Nash J.H.E."/>
            <person name="Robertson J."/>
            <person name="Bessonov K."/>
        </authorList>
    </citation>
    <scope>NUCLEOTIDE SEQUENCE [LARGE SCALE GENOMIC DNA]</scope>
    <source>
        <strain evidence="1 2">SA20121591</strain>
    </source>
</reference>
<dbReference type="EMBL" id="CP029989">
    <property type="protein sequence ID" value="AXC71192.1"/>
    <property type="molecule type" value="Genomic_DNA"/>
</dbReference>
<protein>
    <submittedName>
        <fullName evidence="1">Uncharacterized protein</fullName>
    </submittedName>
</protein>
<organism evidence="1 2">
    <name type="scientific">Salmonella enterica subsp. diarizonae serovar 48:i:z</name>
    <dbReference type="NCBI Taxonomy" id="1192842"/>
    <lineage>
        <taxon>Bacteria</taxon>
        <taxon>Pseudomonadati</taxon>
        <taxon>Pseudomonadota</taxon>
        <taxon>Gammaproteobacteria</taxon>
        <taxon>Enterobacterales</taxon>
        <taxon>Enterobacteriaceae</taxon>
        <taxon>Salmonella</taxon>
    </lineage>
</organism>
<proteinExistence type="predicted"/>
<evidence type="ECO:0000313" key="1">
    <source>
        <dbReference type="EMBL" id="AXC71192.1"/>
    </source>
</evidence>
<evidence type="ECO:0000313" key="2">
    <source>
        <dbReference type="Proteomes" id="UP000252003"/>
    </source>
</evidence>
<gene>
    <name evidence="1" type="ORF">DOE59_06025</name>
</gene>
<accession>A0A7U6BCF0</accession>
<dbReference type="AlphaFoldDB" id="A0A7U6BCF0"/>
<sequence length="86" mass="9786">MLRLQELHAIAELPDLLAQETDANVAPLAVHMDVADQLPLFYRMMEIVTDDEINQLCEQRPGLYHFAKMPERILSSPDALRTPAFP</sequence>
<name>A0A7U6BCF0_SALDZ</name>